<proteinExistence type="predicted"/>
<reference evidence="3" key="1">
    <citation type="submission" date="2023-07" db="EMBL/GenBank/DDBJ databases">
        <title>Whole genome shotgun sequence of Streptomyces achromogenes subsp. rubradiris NBRC 14000.</title>
        <authorList>
            <person name="Komaki H."/>
            <person name="Tamura T."/>
        </authorList>
    </citation>
    <scope>NUCLEOTIDE SEQUENCE [LARGE SCALE GENOMIC DNA]</scope>
    <source>
        <strain evidence="3">NBRC 14000</strain>
    </source>
</reference>
<sequence length="88" mass="9815">MAHGASENDDLGAVCEAEPEREPDPSDSLRTFGAVVQALREHAGFSRVEFGELVRFSNTRWSRWSWGGGCRTSPSWSGRRRRPGTRGH</sequence>
<evidence type="ECO:0000256" key="1">
    <source>
        <dbReference type="SAM" id="MobiDB-lite"/>
    </source>
</evidence>
<gene>
    <name evidence="2" type="ORF">Srubr_36870</name>
</gene>
<evidence type="ECO:0000313" key="3">
    <source>
        <dbReference type="Proteomes" id="UP000646738"/>
    </source>
</evidence>
<feature type="region of interest" description="Disordered" evidence="1">
    <location>
        <begin position="1"/>
        <end position="28"/>
    </location>
</feature>
<name>A0ABQ3RD92_STRRR</name>
<feature type="region of interest" description="Disordered" evidence="1">
    <location>
        <begin position="68"/>
        <end position="88"/>
    </location>
</feature>
<comment type="caution">
    <text evidence="2">The sequence shown here is derived from an EMBL/GenBank/DDBJ whole genome shotgun (WGS) entry which is preliminary data.</text>
</comment>
<protein>
    <recommendedName>
        <fullName evidence="4">Helix-turn-helix domain-containing protein</fullName>
    </recommendedName>
</protein>
<organism evidence="2 3">
    <name type="scientific">Streptomyces rubradiris</name>
    <name type="common">Streptomyces achromogenes subsp. rubradiris</name>
    <dbReference type="NCBI Taxonomy" id="285531"/>
    <lineage>
        <taxon>Bacteria</taxon>
        <taxon>Bacillati</taxon>
        <taxon>Actinomycetota</taxon>
        <taxon>Actinomycetes</taxon>
        <taxon>Kitasatosporales</taxon>
        <taxon>Streptomycetaceae</taxon>
        <taxon>Streptomyces</taxon>
    </lineage>
</organism>
<evidence type="ECO:0008006" key="4">
    <source>
        <dbReference type="Google" id="ProtNLM"/>
    </source>
</evidence>
<evidence type="ECO:0000313" key="2">
    <source>
        <dbReference type="EMBL" id="GHI53841.1"/>
    </source>
</evidence>
<dbReference type="Proteomes" id="UP000646738">
    <property type="component" value="Unassembled WGS sequence"/>
</dbReference>
<dbReference type="EMBL" id="BNEA01000015">
    <property type="protein sequence ID" value="GHI53841.1"/>
    <property type="molecule type" value="Genomic_DNA"/>
</dbReference>
<accession>A0ABQ3RD92</accession>
<feature type="compositionally biased region" description="Basic residues" evidence="1">
    <location>
        <begin position="78"/>
        <end position="88"/>
    </location>
</feature>
<keyword evidence="3" id="KW-1185">Reference proteome</keyword>